<gene>
    <name evidence="1" type="ORF">GCM10010201_32650</name>
</gene>
<comment type="caution">
    <text evidence="1">The sequence shown here is derived from an EMBL/GenBank/DDBJ whole genome shotgun (WGS) entry which is preliminary data.</text>
</comment>
<reference evidence="1 2" key="1">
    <citation type="journal article" date="2019" name="Int. J. Syst. Evol. Microbiol.">
        <title>The Global Catalogue of Microorganisms (GCM) 10K type strain sequencing project: providing services to taxonomists for standard genome sequencing and annotation.</title>
        <authorList>
            <consortium name="The Broad Institute Genomics Platform"/>
            <consortium name="The Broad Institute Genome Sequencing Center for Infectious Disease"/>
            <person name="Wu L."/>
            <person name="Ma J."/>
        </authorList>
    </citation>
    <scope>NUCLEOTIDE SEQUENCE [LARGE SCALE GENOMIC DNA]</scope>
    <source>
        <strain evidence="1 2">JCM 3367</strain>
    </source>
</reference>
<dbReference type="EMBL" id="BAAARY010000021">
    <property type="protein sequence ID" value="GAA2530640.1"/>
    <property type="molecule type" value="Genomic_DNA"/>
</dbReference>
<name>A0ABN3NQK0_9ACTN</name>
<evidence type="ECO:0000313" key="1">
    <source>
        <dbReference type="EMBL" id="GAA2530640.1"/>
    </source>
</evidence>
<dbReference type="Proteomes" id="UP001499978">
    <property type="component" value="Unassembled WGS sequence"/>
</dbReference>
<proteinExistence type="predicted"/>
<organism evidence="1 2">
    <name type="scientific">Pilimelia columellifera subsp. columellifera</name>
    <dbReference type="NCBI Taxonomy" id="706583"/>
    <lineage>
        <taxon>Bacteria</taxon>
        <taxon>Bacillati</taxon>
        <taxon>Actinomycetota</taxon>
        <taxon>Actinomycetes</taxon>
        <taxon>Micromonosporales</taxon>
        <taxon>Micromonosporaceae</taxon>
        <taxon>Pilimelia</taxon>
    </lineage>
</organism>
<evidence type="ECO:0000313" key="2">
    <source>
        <dbReference type="Proteomes" id="UP001499978"/>
    </source>
</evidence>
<sequence>MADVVELAYVHADPPTMVAQAMSAALGVTLSLRESLYRGGEYFYAELPDGTALRVQHNVDLDELAEPAYADAATVVYASMPRWAAATVGALLRRIDLVPVIVD</sequence>
<accession>A0ABN3NQK0</accession>
<keyword evidence="2" id="KW-1185">Reference proteome</keyword>
<protein>
    <submittedName>
        <fullName evidence="1">Uncharacterized protein</fullName>
    </submittedName>
</protein>
<dbReference type="RefSeq" id="WP_344174039.1">
    <property type="nucleotide sequence ID" value="NZ_BAAARY010000021.1"/>
</dbReference>